<keyword evidence="10" id="KW-1185">Reference proteome</keyword>
<dbReference type="InterPro" id="IPR036388">
    <property type="entry name" value="WH-like_DNA-bd_sf"/>
</dbReference>
<keyword evidence="5" id="KW-0238">DNA-binding</keyword>
<feature type="binding site" evidence="8">
    <location>
        <position position="87"/>
    </location>
    <ligand>
        <name>Fe cation</name>
        <dbReference type="ChEBI" id="CHEBI:24875"/>
    </ligand>
</feature>
<keyword evidence="4" id="KW-0805">Transcription regulation</keyword>
<keyword evidence="7" id="KW-0479">Metal-binding</keyword>
<evidence type="ECO:0000313" key="10">
    <source>
        <dbReference type="Proteomes" id="UP000430222"/>
    </source>
</evidence>
<dbReference type="GO" id="GO:0008270">
    <property type="term" value="F:zinc ion binding"/>
    <property type="evidence" value="ECO:0007669"/>
    <property type="project" value="TreeGrafter"/>
</dbReference>
<dbReference type="Pfam" id="PF01475">
    <property type="entry name" value="FUR"/>
    <property type="match status" value="1"/>
</dbReference>
<evidence type="ECO:0000256" key="5">
    <source>
        <dbReference type="ARBA" id="ARBA00023125"/>
    </source>
</evidence>
<evidence type="ECO:0000256" key="1">
    <source>
        <dbReference type="ARBA" id="ARBA00007957"/>
    </source>
</evidence>
<dbReference type="GO" id="GO:0000976">
    <property type="term" value="F:transcription cis-regulatory region binding"/>
    <property type="evidence" value="ECO:0007669"/>
    <property type="project" value="TreeGrafter"/>
</dbReference>
<evidence type="ECO:0000256" key="6">
    <source>
        <dbReference type="ARBA" id="ARBA00023163"/>
    </source>
</evidence>
<reference evidence="9 10" key="1">
    <citation type="submission" date="2019-08" db="EMBL/GenBank/DDBJ databases">
        <title>In-depth cultivation of the pig gut microbiome towards novel bacterial diversity and tailored functional studies.</title>
        <authorList>
            <person name="Wylensek D."/>
            <person name="Hitch T.C.A."/>
            <person name="Clavel T."/>
        </authorList>
    </citation>
    <scope>NUCLEOTIDE SEQUENCE [LARGE SCALE GENOMIC DNA]</scope>
    <source>
        <strain evidence="10">WCA-380-WT-3B3</strain>
    </source>
</reference>
<dbReference type="Gene3D" id="3.30.1490.190">
    <property type="match status" value="1"/>
</dbReference>
<dbReference type="GO" id="GO:0045892">
    <property type="term" value="P:negative regulation of DNA-templated transcription"/>
    <property type="evidence" value="ECO:0007669"/>
    <property type="project" value="TreeGrafter"/>
</dbReference>
<sequence>MKPKEVTALLREQGFKVTPQRLAVYNALSHTTAHPNAEMLYRELQPYYPTMSLATIYKTLSILCEVGLAQELNVGEEAFRYDANTSHHPHIRCIKCGRVDDVMTELPSRDMEQAAAQETGYVLTDHQYYFFGICPVCQTAKNGGLYN</sequence>
<evidence type="ECO:0000313" key="9">
    <source>
        <dbReference type="EMBL" id="MSV24788.1"/>
    </source>
</evidence>
<dbReference type="GO" id="GO:0003700">
    <property type="term" value="F:DNA-binding transcription factor activity"/>
    <property type="evidence" value="ECO:0007669"/>
    <property type="project" value="InterPro"/>
</dbReference>
<comment type="cofactor">
    <cofactor evidence="7">
        <name>Zn(2+)</name>
        <dbReference type="ChEBI" id="CHEBI:29105"/>
    </cofactor>
    <text evidence="7">Binds 1 zinc ion per subunit.</text>
</comment>
<protein>
    <submittedName>
        <fullName evidence="9">Transcriptional repressor</fullName>
    </submittedName>
</protein>
<dbReference type="GO" id="GO:1900376">
    <property type="term" value="P:regulation of secondary metabolite biosynthetic process"/>
    <property type="evidence" value="ECO:0007669"/>
    <property type="project" value="TreeGrafter"/>
</dbReference>
<dbReference type="AlphaFoldDB" id="A0A6I2URF2"/>
<evidence type="ECO:0000256" key="3">
    <source>
        <dbReference type="ARBA" id="ARBA00022833"/>
    </source>
</evidence>
<dbReference type="SUPFAM" id="SSF46785">
    <property type="entry name" value="Winged helix' DNA-binding domain"/>
    <property type="match status" value="1"/>
</dbReference>
<feature type="binding site" evidence="7">
    <location>
        <position position="134"/>
    </location>
    <ligand>
        <name>Zn(2+)</name>
        <dbReference type="ChEBI" id="CHEBI:29105"/>
    </ligand>
</feature>
<dbReference type="InterPro" id="IPR043135">
    <property type="entry name" value="Fur_C"/>
</dbReference>
<keyword evidence="6" id="KW-0804">Transcription</keyword>
<dbReference type="EMBL" id="VUNL01000005">
    <property type="protein sequence ID" value="MSV24788.1"/>
    <property type="molecule type" value="Genomic_DNA"/>
</dbReference>
<keyword evidence="2" id="KW-0678">Repressor</keyword>
<dbReference type="InterPro" id="IPR036390">
    <property type="entry name" value="WH_DNA-bd_sf"/>
</dbReference>
<feature type="binding site" evidence="7">
    <location>
        <position position="93"/>
    </location>
    <ligand>
        <name>Zn(2+)</name>
        <dbReference type="ChEBI" id="CHEBI:29105"/>
    </ligand>
</feature>
<feature type="binding site" evidence="7">
    <location>
        <position position="137"/>
    </location>
    <ligand>
        <name>Zn(2+)</name>
        <dbReference type="ChEBI" id="CHEBI:29105"/>
    </ligand>
</feature>
<evidence type="ECO:0000256" key="2">
    <source>
        <dbReference type="ARBA" id="ARBA00022491"/>
    </source>
</evidence>
<dbReference type="CDD" id="cd07153">
    <property type="entry name" value="Fur_like"/>
    <property type="match status" value="1"/>
</dbReference>
<evidence type="ECO:0000256" key="8">
    <source>
        <dbReference type="PIRSR" id="PIRSR602481-2"/>
    </source>
</evidence>
<organism evidence="9 10">
    <name type="scientific">Selenomonas montiformis</name>
    <dbReference type="NCBI Taxonomy" id="2652285"/>
    <lineage>
        <taxon>Bacteria</taxon>
        <taxon>Bacillati</taxon>
        <taxon>Bacillota</taxon>
        <taxon>Negativicutes</taxon>
        <taxon>Selenomonadales</taxon>
        <taxon>Selenomonadaceae</taxon>
        <taxon>Selenomonas</taxon>
    </lineage>
</organism>
<keyword evidence="3 7" id="KW-0862">Zinc</keyword>
<comment type="caution">
    <text evidence="9">The sequence shown here is derived from an EMBL/GenBank/DDBJ whole genome shotgun (WGS) entry which is preliminary data.</text>
</comment>
<feature type="binding site" evidence="8">
    <location>
        <position position="126"/>
    </location>
    <ligand>
        <name>Fe cation</name>
        <dbReference type="ChEBI" id="CHEBI:24875"/>
    </ligand>
</feature>
<name>A0A6I2URF2_9FIRM</name>
<dbReference type="PANTHER" id="PTHR33202">
    <property type="entry name" value="ZINC UPTAKE REGULATION PROTEIN"/>
    <property type="match status" value="1"/>
</dbReference>
<keyword evidence="8" id="KW-0408">Iron</keyword>
<proteinExistence type="inferred from homology"/>
<gene>
    <name evidence="9" type="ORF">FYJ78_06250</name>
</gene>
<dbReference type="Proteomes" id="UP000430222">
    <property type="component" value="Unassembled WGS sequence"/>
</dbReference>
<comment type="similarity">
    <text evidence="1">Belongs to the Fur family.</text>
</comment>
<dbReference type="Gene3D" id="1.10.10.10">
    <property type="entry name" value="Winged helix-like DNA-binding domain superfamily/Winged helix DNA-binding domain"/>
    <property type="match status" value="1"/>
</dbReference>
<evidence type="ECO:0000256" key="7">
    <source>
        <dbReference type="PIRSR" id="PIRSR602481-1"/>
    </source>
</evidence>
<feature type="binding site" evidence="7">
    <location>
        <position position="96"/>
    </location>
    <ligand>
        <name>Zn(2+)</name>
        <dbReference type="ChEBI" id="CHEBI:29105"/>
    </ligand>
</feature>
<comment type="cofactor">
    <cofactor evidence="8">
        <name>Mn(2+)</name>
        <dbReference type="ChEBI" id="CHEBI:29035"/>
    </cofactor>
    <cofactor evidence="8">
        <name>Fe(2+)</name>
        <dbReference type="ChEBI" id="CHEBI:29033"/>
    </cofactor>
    <text evidence="8">Binds 1 Mn(2+) or Fe(2+) ion per subunit.</text>
</comment>
<accession>A0A6I2URF2</accession>
<dbReference type="InterPro" id="IPR002481">
    <property type="entry name" value="FUR"/>
</dbReference>
<evidence type="ECO:0000256" key="4">
    <source>
        <dbReference type="ARBA" id="ARBA00023015"/>
    </source>
</evidence>
<dbReference type="PANTHER" id="PTHR33202:SF8">
    <property type="entry name" value="PEROXIDE-RESPONSIVE REPRESSOR PERR"/>
    <property type="match status" value="1"/>
</dbReference>